<evidence type="ECO:0000256" key="3">
    <source>
        <dbReference type="ARBA" id="ARBA00022475"/>
    </source>
</evidence>
<dbReference type="GO" id="GO:0005886">
    <property type="term" value="C:plasma membrane"/>
    <property type="evidence" value="ECO:0007669"/>
    <property type="project" value="UniProtKB-SubCell"/>
</dbReference>
<dbReference type="CDD" id="cd07328">
    <property type="entry name" value="M48_Ste24p_like"/>
    <property type="match status" value="1"/>
</dbReference>
<evidence type="ECO:0000256" key="1">
    <source>
        <dbReference type="ARBA" id="ARBA00001947"/>
    </source>
</evidence>
<evidence type="ECO:0000313" key="14">
    <source>
        <dbReference type="EMBL" id="AXG79538.1"/>
    </source>
</evidence>
<dbReference type="PANTHER" id="PTHR43221:SF1">
    <property type="entry name" value="PROTEASE HTPX"/>
    <property type="match status" value="1"/>
</dbReference>
<comment type="cofactor">
    <cofactor evidence="1">
        <name>Zn(2+)</name>
        <dbReference type="ChEBI" id="CHEBI:29105"/>
    </cofactor>
</comment>
<dbReference type="GO" id="GO:0004222">
    <property type="term" value="F:metalloendopeptidase activity"/>
    <property type="evidence" value="ECO:0007669"/>
    <property type="project" value="InterPro"/>
</dbReference>
<dbReference type="Pfam" id="PF01435">
    <property type="entry name" value="Peptidase_M48"/>
    <property type="match status" value="1"/>
</dbReference>
<evidence type="ECO:0000256" key="2">
    <source>
        <dbReference type="ARBA" id="ARBA00004651"/>
    </source>
</evidence>
<organism evidence="14 15">
    <name type="scientific">Streptomyces paludis</name>
    <dbReference type="NCBI Taxonomy" id="2282738"/>
    <lineage>
        <taxon>Bacteria</taxon>
        <taxon>Bacillati</taxon>
        <taxon>Actinomycetota</taxon>
        <taxon>Actinomycetes</taxon>
        <taxon>Kitasatosporales</taxon>
        <taxon>Streptomycetaceae</taxon>
        <taxon>Streptomyces</taxon>
    </lineage>
</organism>
<keyword evidence="9" id="KW-1133">Transmembrane helix</keyword>
<dbReference type="OrthoDB" id="155290at2"/>
<dbReference type="PANTHER" id="PTHR43221">
    <property type="entry name" value="PROTEASE HTPX"/>
    <property type="match status" value="1"/>
</dbReference>
<evidence type="ECO:0000256" key="9">
    <source>
        <dbReference type="ARBA" id="ARBA00022989"/>
    </source>
</evidence>
<keyword evidence="11" id="KW-0472">Membrane</keyword>
<evidence type="ECO:0000256" key="4">
    <source>
        <dbReference type="ARBA" id="ARBA00022670"/>
    </source>
</evidence>
<keyword evidence="8" id="KW-0862">Zinc</keyword>
<dbReference type="InterPro" id="IPR050083">
    <property type="entry name" value="HtpX_protease"/>
</dbReference>
<dbReference type="AlphaFoldDB" id="A0A345HS64"/>
<dbReference type="InterPro" id="IPR001915">
    <property type="entry name" value="Peptidase_M48"/>
</dbReference>
<evidence type="ECO:0000259" key="13">
    <source>
        <dbReference type="Pfam" id="PF01435"/>
    </source>
</evidence>
<evidence type="ECO:0000256" key="8">
    <source>
        <dbReference type="ARBA" id="ARBA00022833"/>
    </source>
</evidence>
<sequence length="559" mass="60371">MGASLRALRALALLAGFHLLGLVVLGALAGADYALFRWGPASVAVKLSLVSLLLAIPVVRGMFMLGSRRNPDDYPPGLPVDADDEPQLWHTVRELAEQVGTRAPDAIVLTAEVNAAVTEEARLLGLLPGRRLLFLGVPLLQGLNQAQSRSVIAHELGHYSHSDTRLGPAIRRGRDQLLRTIGDFEARADRTQDKERARQERRNEKRLAKGREAREIDPGGAGFTYRVMARLYTGYAKFSLRATLADARRQEYAADATAARIAGRDATASALREIPVLDSAHGFYLRSYALMGTDAGLLPPRGAVFGGFGELLSARALQLLPLRDELPDEPVSPYGSHPPIADRVRRIEELPTSLTRDESPAAGSAATTTSTASALATATDSGKGAALDLLADPARTLEALEEAVLTPDARAMRRAADWPELLTESSRARLGALDSPLHRALADYTRDVPTMAVLLRVIDDGQLWQLARRLPLSERTATVTGRAFQELVRPALVTGVTGMVLAELAGRSRLSWTFSWSEAAEVRLAPEGTEHDPEAAVAAALADRPDTEPLKRLLLDQAR</sequence>
<keyword evidence="4" id="KW-0645">Protease</keyword>
<feature type="compositionally biased region" description="Low complexity" evidence="12">
    <location>
        <begin position="361"/>
        <end position="375"/>
    </location>
</feature>
<dbReference type="Gene3D" id="3.30.2010.10">
    <property type="entry name" value="Metalloproteases ('zincins'), catalytic domain"/>
    <property type="match status" value="1"/>
</dbReference>
<evidence type="ECO:0000256" key="12">
    <source>
        <dbReference type="SAM" id="MobiDB-lite"/>
    </source>
</evidence>
<keyword evidence="10" id="KW-0482">Metalloprotease</keyword>
<feature type="region of interest" description="Disordered" evidence="12">
    <location>
        <begin position="353"/>
        <end position="375"/>
    </location>
</feature>
<feature type="domain" description="Peptidase M48" evidence="13">
    <location>
        <begin position="85"/>
        <end position="349"/>
    </location>
</feature>
<proteinExistence type="predicted"/>
<keyword evidence="3" id="KW-1003">Cell membrane</keyword>
<dbReference type="Proteomes" id="UP000253868">
    <property type="component" value="Chromosome"/>
</dbReference>
<evidence type="ECO:0000256" key="6">
    <source>
        <dbReference type="ARBA" id="ARBA00022723"/>
    </source>
</evidence>
<evidence type="ECO:0000256" key="10">
    <source>
        <dbReference type="ARBA" id="ARBA00023049"/>
    </source>
</evidence>
<keyword evidence="6" id="KW-0479">Metal-binding</keyword>
<reference evidence="15" key="1">
    <citation type="submission" date="2018-07" db="EMBL/GenBank/DDBJ databases">
        <authorList>
            <person name="Zhao J."/>
        </authorList>
    </citation>
    <scope>NUCLEOTIDE SEQUENCE [LARGE SCALE GENOMIC DNA]</scope>
    <source>
        <strain evidence="15">GSSD-12</strain>
    </source>
</reference>
<evidence type="ECO:0000256" key="5">
    <source>
        <dbReference type="ARBA" id="ARBA00022692"/>
    </source>
</evidence>
<name>A0A345HS64_9ACTN</name>
<dbReference type="EMBL" id="CP031194">
    <property type="protein sequence ID" value="AXG79538.1"/>
    <property type="molecule type" value="Genomic_DNA"/>
</dbReference>
<dbReference type="RefSeq" id="WP_114660867.1">
    <property type="nucleotide sequence ID" value="NZ_CP031194.1"/>
</dbReference>
<dbReference type="GO" id="GO:0006508">
    <property type="term" value="P:proteolysis"/>
    <property type="evidence" value="ECO:0007669"/>
    <property type="project" value="UniProtKB-KW"/>
</dbReference>
<keyword evidence="7" id="KW-0378">Hydrolase</keyword>
<keyword evidence="15" id="KW-1185">Reference proteome</keyword>
<keyword evidence="5" id="KW-0812">Transmembrane</keyword>
<accession>A0A345HS64</accession>
<evidence type="ECO:0000256" key="7">
    <source>
        <dbReference type="ARBA" id="ARBA00022801"/>
    </source>
</evidence>
<feature type="region of interest" description="Disordered" evidence="12">
    <location>
        <begin position="188"/>
        <end position="213"/>
    </location>
</feature>
<gene>
    <name evidence="14" type="ORF">DVK44_19910</name>
</gene>
<comment type="subcellular location">
    <subcellularLocation>
        <location evidence="2">Cell membrane</location>
        <topology evidence="2">Multi-pass membrane protein</topology>
    </subcellularLocation>
</comment>
<protein>
    <submittedName>
        <fullName evidence="14">Peptidase</fullName>
    </submittedName>
</protein>
<evidence type="ECO:0000313" key="15">
    <source>
        <dbReference type="Proteomes" id="UP000253868"/>
    </source>
</evidence>
<evidence type="ECO:0000256" key="11">
    <source>
        <dbReference type="ARBA" id="ARBA00023136"/>
    </source>
</evidence>
<dbReference type="KEGG" id="spad:DVK44_19910"/>
<dbReference type="GO" id="GO:0046872">
    <property type="term" value="F:metal ion binding"/>
    <property type="evidence" value="ECO:0007669"/>
    <property type="project" value="UniProtKB-KW"/>
</dbReference>